<accession>A0A6A4X192</accession>
<dbReference type="Pfam" id="PF13843">
    <property type="entry name" value="DDE_Tnp_1_7"/>
    <property type="match status" value="1"/>
</dbReference>
<reference evidence="3 4" key="1">
    <citation type="submission" date="2019-07" db="EMBL/GenBank/DDBJ databases">
        <title>Draft genome assembly of a fouling barnacle, Amphibalanus amphitrite (Darwin, 1854): The first reference genome for Thecostraca.</title>
        <authorList>
            <person name="Kim W."/>
        </authorList>
    </citation>
    <scope>NUCLEOTIDE SEQUENCE [LARGE SCALE GENOMIC DNA]</scope>
    <source>
        <strain evidence="3">SNU_AA5</strain>
        <tissue evidence="3">Soma without cirri and trophi</tissue>
    </source>
</reference>
<sequence>MALRSVTNGLRWDDKRWRRSRNYVNMPKKRRFGKLIDLLDEVDESGESPATVFLCPPNVREDSDADSGDEDGGGTIDNLNRNLLQADAELVGQEDGSDDEAAESVAPTSHRWGKREVASFLKEREEACPYPQVNFSNKTPVEVLSFFLDDEFYAQLLQETRRYIQWRGKNVQEPSIAELKAVMAILYFSGYHNVPNRRAFWSTDPDLHVEFVSRIISRNRFDDILSVLHFADNQRLDPSDKMAKLRPLFNSMQDKFLRAFQRPPSSTELDVDESMIPYYGRHGCKQFLRGKPIRFGFKAWCLNSPDGYLLTFEVYQGASGTAQRPDYEAAFGKCGSAVKILIDRMPKEMRMDALHIFTDNLFTSLPLMMALKEEGIGHTGTIRQNRLRGCPLSSVAAMKKAPRGDTSVAVETKQGINLVRWKDNSVVTVASTVSSSRTVAEVQRWSRREKKRIKVAQPQMIQDYNCAMGGTDRMDQNIGAYRIAIRQKKFWWCIFCWLLGAAMQNAWLLYRQHHPGENQINFIRAIVRYHLAETTKPPSGRPSSASSQHRVPASIRYDGINHLVVPLAKQGTCANKEGKCKSHPKTACRKCQVPLCVACFVPFHAT</sequence>
<feature type="region of interest" description="Disordered" evidence="1">
    <location>
        <begin position="47"/>
        <end position="78"/>
    </location>
</feature>
<dbReference type="PANTHER" id="PTHR47055:SF3">
    <property type="entry name" value="PHORBOL-ESTER_DAG-TYPE DOMAIN-CONTAINING PROTEIN"/>
    <property type="match status" value="1"/>
</dbReference>
<name>A0A6A4X192_AMPAM</name>
<dbReference type="InterPro" id="IPR029526">
    <property type="entry name" value="PGBD"/>
</dbReference>
<gene>
    <name evidence="3" type="primary">PGBD3_13</name>
    <name evidence="3" type="ORF">FJT64_016375</name>
</gene>
<dbReference type="OrthoDB" id="6382161at2759"/>
<evidence type="ECO:0000259" key="2">
    <source>
        <dbReference type="Pfam" id="PF13843"/>
    </source>
</evidence>
<dbReference type="InterPro" id="IPR052638">
    <property type="entry name" value="PiggyBac_TE-derived"/>
</dbReference>
<feature type="domain" description="PiggyBac transposable element-derived protein" evidence="2">
    <location>
        <begin position="139"/>
        <end position="507"/>
    </location>
</feature>
<evidence type="ECO:0000313" key="4">
    <source>
        <dbReference type="Proteomes" id="UP000440578"/>
    </source>
</evidence>
<dbReference type="EMBL" id="VIIS01000121">
    <property type="protein sequence ID" value="KAF0313015.1"/>
    <property type="molecule type" value="Genomic_DNA"/>
</dbReference>
<dbReference type="AlphaFoldDB" id="A0A6A4X192"/>
<dbReference type="PANTHER" id="PTHR47055">
    <property type="entry name" value="DDE_TNP_1_7 DOMAIN-CONTAINING PROTEIN"/>
    <property type="match status" value="1"/>
</dbReference>
<protein>
    <submittedName>
        <fullName evidence="3">PiggyBac transposable element-derived protein 3</fullName>
    </submittedName>
</protein>
<keyword evidence="4" id="KW-1185">Reference proteome</keyword>
<dbReference type="Proteomes" id="UP000440578">
    <property type="component" value="Unassembled WGS sequence"/>
</dbReference>
<evidence type="ECO:0000313" key="3">
    <source>
        <dbReference type="EMBL" id="KAF0313015.1"/>
    </source>
</evidence>
<evidence type="ECO:0000256" key="1">
    <source>
        <dbReference type="SAM" id="MobiDB-lite"/>
    </source>
</evidence>
<organism evidence="3 4">
    <name type="scientific">Amphibalanus amphitrite</name>
    <name type="common">Striped barnacle</name>
    <name type="synonym">Balanus amphitrite</name>
    <dbReference type="NCBI Taxonomy" id="1232801"/>
    <lineage>
        <taxon>Eukaryota</taxon>
        <taxon>Metazoa</taxon>
        <taxon>Ecdysozoa</taxon>
        <taxon>Arthropoda</taxon>
        <taxon>Crustacea</taxon>
        <taxon>Multicrustacea</taxon>
        <taxon>Cirripedia</taxon>
        <taxon>Thoracica</taxon>
        <taxon>Thoracicalcarea</taxon>
        <taxon>Balanomorpha</taxon>
        <taxon>Balanoidea</taxon>
        <taxon>Balanidae</taxon>
        <taxon>Amphibalaninae</taxon>
        <taxon>Amphibalanus</taxon>
    </lineage>
</organism>
<comment type="caution">
    <text evidence="3">The sequence shown here is derived from an EMBL/GenBank/DDBJ whole genome shotgun (WGS) entry which is preliminary data.</text>
</comment>
<feature type="compositionally biased region" description="Acidic residues" evidence="1">
    <location>
        <begin position="63"/>
        <end position="72"/>
    </location>
</feature>
<feature type="region of interest" description="Disordered" evidence="1">
    <location>
        <begin position="91"/>
        <end position="110"/>
    </location>
</feature>
<dbReference type="GO" id="GO:0043565">
    <property type="term" value="F:sequence-specific DNA binding"/>
    <property type="evidence" value="ECO:0007669"/>
    <property type="project" value="TreeGrafter"/>
</dbReference>
<proteinExistence type="predicted"/>